<dbReference type="RefSeq" id="WP_252084137.1">
    <property type="nucleotide sequence ID" value="NZ_CP092418.1"/>
</dbReference>
<dbReference type="PANTHER" id="PTHR43792">
    <property type="entry name" value="GNAT FAMILY, PUTATIVE (AFU_ORTHOLOGUE AFUA_3G00765)-RELATED-RELATED"/>
    <property type="match status" value="1"/>
</dbReference>
<proteinExistence type="predicted"/>
<dbReference type="Gene3D" id="3.40.630.30">
    <property type="match status" value="1"/>
</dbReference>
<protein>
    <submittedName>
        <fullName evidence="2">GNAT family N-acetyltransferase</fullName>
    </submittedName>
</protein>
<dbReference type="Pfam" id="PF13302">
    <property type="entry name" value="Acetyltransf_3"/>
    <property type="match status" value="1"/>
</dbReference>
<sequence length="191" mass="21914">MARLIQTDSKRLVLRQWREEDRGDFAHLNADTRVMRFFPCTLNRTKSNKLLNTLKEHIDEYGWGYWAVELKENGQFIGFAGIKHASAELPFSPSVVLGCRFIRDFWGRGYASEAAKAVFAVAFEQLNLTEVVGCTALQNLPSQRMMHGLGMSRDASIFDHPLVPENSPLRPHCLYRLSFDTWWEQIGGKSY</sequence>
<evidence type="ECO:0000259" key="1">
    <source>
        <dbReference type="PROSITE" id="PS51186"/>
    </source>
</evidence>
<dbReference type="EMBL" id="CP092418">
    <property type="protein sequence ID" value="USD21735.1"/>
    <property type="molecule type" value="Genomic_DNA"/>
</dbReference>
<dbReference type="Proteomes" id="UP001055658">
    <property type="component" value="Chromosome"/>
</dbReference>
<dbReference type="InterPro" id="IPR000182">
    <property type="entry name" value="GNAT_dom"/>
</dbReference>
<dbReference type="PROSITE" id="PS51186">
    <property type="entry name" value="GNAT"/>
    <property type="match status" value="1"/>
</dbReference>
<dbReference type="PANTHER" id="PTHR43792:SF1">
    <property type="entry name" value="N-ACETYLTRANSFERASE DOMAIN-CONTAINING PROTEIN"/>
    <property type="match status" value="1"/>
</dbReference>
<evidence type="ECO:0000313" key="2">
    <source>
        <dbReference type="EMBL" id="USD21735.1"/>
    </source>
</evidence>
<name>A0ABY4VFW8_9GAMM</name>
<keyword evidence="3" id="KW-1185">Reference proteome</keyword>
<dbReference type="InterPro" id="IPR051531">
    <property type="entry name" value="N-acetyltransferase"/>
</dbReference>
<accession>A0ABY4VFW8</accession>
<dbReference type="InterPro" id="IPR016181">
    <property type="entry name" value="Acyl_CoA_acyltransferase"/>
</dbReference>
<dbReference type="SUPFAM" id="SSF55729">
    <property type="entry name" value="Acyl-CoA N-acyltransferases (Nat)"/>
    <property type="match status" value="1"/>
</dbReference>
<evidence type="ECO:0000313" key="3">
    <source>
        <dbReference type="Proteomes" id="UP001055658"/>
    </source>
</evidence>
<organism evidence="2 3">
    <name type="scientific">Microbulbifer variabilis</name>
    <dbReference type="NCBI Taxonomy" id="266805"/>
    <lineage>
        <taxon>Bacteria</taxon>
        <taxon>Pseudomonadati</taxon>
        <taxon>Pseudomonadota</taxon>
        <taxon>Gammaproteobacteria</taxon>
        <taxon>Cellvibrionales</taxon>
        <taxon>Microbulbiferaceae</taxon>
        <taxon>Microbulbifer</taxon>
    </lineage>
</organism>
<gene>
    <name evidence="2" type="ORF">MJO52_00920</name>
</gene>
<reference evidence="2" key="1">
    <citation type="submission" date="2022-02" db="EMBL/GenBank/DDBJ databases">
        <title>Coral-associated bacteria.</title>
        <authorList>
            <person name="Tang K."/>
            <person name="Wang X."/>
        </authorList>
    </citation>
    <scope>NUCLEOTIDE SEQUENCE</scope>
    <source>
        <strain evidence="2">SCSIO 43006</strain>
    </source>
</reference>
<feature type="domain" description="N-acetyltransferase" evidence="1">
    <location>
        <begin position="12"/>
        <end position="180"/>
    </location>
</feature>